<proteinExistence type="predicted"/>
<feature type="coiled-coil region" evidence="1">
    <location>
        <begin position="235"/>
        <end position="269"/>
    </location>
</feature>
<evidence type="ECO:0000313" key="3">
    <source>
        <dbReference type="Proteomes" id="UP000002318"/>
    </source>
</evidence>
<keyword evidence="1" id="KW-0175">Coiled coil</keyword>
<evidence type="ECO:0000256" key="1">
    <source>
        <dbReference type="SAM" id="Coils"/>
    </source>
</evidence>
<dbReference type="Pfam" id="PF13174">
    <property type="entry name" value="TPR_6"/>
    <property type="match status" value="1"/>
</dbReference>
<reference evidence="2 3" key="1">
    <citation type="journal article" date="2010" name="Stand. Genomic Sci.">
        <title>Complete genome sequence of Spirochaeta smaragdinae type strain (SEBR 4228).</title>
        <authorList>
            <person name="Mavromatis K."/>
            <person name="Yasawong M."/>
            <person name="Chertkov O."/>
            <person name="Lapidus A."/>
            <person name="Lucas S."/>
            <person name="Nolan M."/>
            <person name="Del Rio T.G."/>
            <person name="Tice H."/>
            <person name="Cheng J.F."/>
            <person name="Pitluck S."/>
            <person name="Liolios K."/>
            <person name="Ivanova N."/>
            <person name="Tapia R."/>
            <person name="Han C."/>
            <person name="Bruce D."/>
            <person name="Goodwin L."/>
            <person name="Pati A."/>
            <person name="Chen A."/>
            <person name="Palaniappan K."/>
            <person name="Land M."/>
            <person name="Hauser L."/>
            <person name="Chang Y.J."/>
            <person name="Jeffries C.D."/>
            <person name="Detter J.C."/>
            <person name="Rohde M."/>
            <person name="Brambilla E."/>
            <person name="Spring S."/>
            <person name="Goker M."/>
            <person name="Sikorski J."/>
            <person name="Woyke T."/>
            <person name="Bristow J."/>
            <person name="Eisen J.A."/>
            <person name="Markowitz V."/>
            <person name="Hugenholtz P."/>
            <person name="Klenk H.P."/>
            <person name="Kyrpides N.C."/>
        </authorList>
    </citation>
    <scope>NUCLEOTIDE SEQUENCE [LARGE SCALE GENOMIC DNA]</scope>
    <source>
        <strain evidence="3">DSM 11293 / JCM 15392 / SEBR 4228</strain>
    </source>
</reference>
<evidence type="ECO:0000313" key="2">
    <source>
        <dbReference type="EMBL" id="ADK81169.1"/>
    </source>
</evidence>
<accession>E1R2Y3</accession>
<gene>
    <name evidence="2" type="ordered locus">Spirs_2047</name>
</gene>
<dbReference type="EMBL" id="CP002116">
    <property type="protein sequence ID" value="ADK81169.1"/>
    <property type="molecule type" value="Genomic_DNA"/>
</dbReference>
<dbReference type="AlphaFoldDB" id="E1R2Y3"/>
<sequence length="314" mass="36266">MSESKRIVPFLLLLFIAGSLPLLAQEAGAGRMKSALEAFGSGTYQDALLGFREVILDNDAQKLHGAAYYWLARSEMALKNYDDAARDLEYFLENFPKSSFYRDGSYWKGRLLFLQNDFDNAIRALYDFIEAYPDHEFVANAYYWIGESLFALGHLEKAQRIFNLIITDYPASFKVEASRYRLSLIEMKEREEELMRLLKMSHEEYLSALEEFQRREKMYDQAISGYQRKLTALTANDKEALVQELSSDLDAKEQEIADLKRQISQLSQRGNEGVGFISVPETADSREELLSLKMKALTLKELYIEWLLDQEEGK</sequence>
<dbReference type="InterPro" id="IPR011990">
    <property type="entry name" value="TPR-like_helical_dom_sf"/>
</dbReference>
<name>E1R2Y3_SEDSS</name>
<dbReference type="HOGENOM" id="CLU_075825_0_0_12"/>
<dbReference type="SUPFAM" id="SSF48452">
    <property type="entry name" value="TPR-like"/>
    <property type="match status" value="1"/>
</dbReference>
<organism evidence="2 3">
    <name type="scientific">Sediminispirochaeta smaragdinae (strain DSM 11293 / JCM 15392 / SEBR 4228)</name>
    <name type="common">Spirochaeta smaragdinae</name>
    <dbReference type="NCBI Taxonomy" id="573413"/>
    <lineage>
        <taxon>Bacteria</taxon>
        <taxon>Pseudomonadati</taxon>
        <taxon>Spirochaetota</taxon>
        <taxon>Spirochaetia</taxon>
        <taxon>Spirochaetales</taxon>
        <taxon>Spirochaetaceae</taxon>
        <taxon>Sediminispirochaeta</taxon>
    </lineage>
</organism>
<dbReference type="OrthoDB" id="361691at2"/>
<dbReference type="Pfam" id="PF13432">
    <property type="entry name" value="TPR_16"/>
    <property type="match status" value="1"/>
</dbReference>
<dbReference type="KEGG" id="ssm:Spirs_2047"/>
<dbReference type="InterPro" id="IPR019734">
    <property type="entry name" value="TPR_rpt"/>
</dbReference>
<dbReference type="STRING" id="573413.Spirs_2047"/>
<dbReference type="Gene3D" id="1.25.40.10">
    <property type="entry name" value="Tetratricopeptide repeat domain"/>
    <property type="match status" value="1"/>
</dbReference>
<dbReference type="Proteomes" id="UP000002318">
    <property type="component" value="Chromosome"/>
</dbReference>
<keyword evidence="3" id="KW-1185">Reference proteome</keyword>
<protein>
    <submittedName>
        <fullName evidence="2">Uncharacterized protein</fullName>
    </submittedName>
</protein>
<dbReference type="eggNOG" id="COG1729">
    <property type="taxonomic scope" value="Bacteria"/>
</dbReference>